<dbReference type="InterPro" id="IPR008040">
    <property type="entry name" value="Hydant_A_N"/>
</dbReference>
<gene>
    <name evidence="3" type="ORF">SAMN04488589_2882</name>
</gene>
<feature type="domain" description="Hydantoinase A/oxoprolinase" evidence="1">
    <location>
        <begin position="179"/>
        <end position="320"/>
    </location>
</feature>
<dbReference type="EMBL" id="FNCA01000016">
    <property type="protein sequence ID" value="SDG39240.1"/>
    <property type="molecule type" value="Genomic_DNA"/>
</dbReference>
<protein>
    <submittedName>
        <fullName evidence="3">N-methylhydantoinase A/oxoprolinase/acetone carboxylase, beta subunit</fullName>
    </submittedName>
</protein>
<organism evidence="3 4">
    <name type="scientific">Methanolobus vulcani</name>
    <dbReference type="NCBI Taxonomy" id="38026"/>
    <lineage>
        <taxon>Archaea</taxon>
        <taxon>Methanobacteriati</taxon>
        <taxon>Methanobacteriota</taxon>
        <taxon>Stenosarchaea group</taxon>
        <taxon>Methanomicrobia</taxon>
        <taxon>Methanosarcinales</taxon>
        <taxon>Methanosarcinaceae</taxon>
        <taxon>Methanolobus</taxon>
    </lineage>
</organism>
<dbReference type="InterPro" id="IPR045079">
    <property type="entry name" value="Oxoprolinase-like"/>
</dbReference>
<evidence type="ECO:0000259" key="1">
    <source>
        <dbReference type="Pfam" id="PF01968"/>
    </source>
</evidence>
<comment type="caution">
    <text evidence="3">The sequence shown here is derived from an EMBL/GenBank/DDBJ whole genome shotgun (WGS) entry which is preliminary data.</text>
</comment>
<proteinExistence type="predicted"/>
<dbReference type="PANTHER" id="PTHR11365:SF2">
    <property type="entry name" value="5-OXOPROLINASE"/>
    <property type="match status" value="1"/>
</dbReference>
<dbReference type="GO" id="GO:0005829">
    <property type="term" value="C:cytosol"/>
    <property type="evidence" value="ECO:0007669"/>
    <property type="project" value="TreeGrafter"/>
</dbReference>
<name>A0A7Z7FFR0_9EURY</name>
<dbReference type="GO" id="GO:0017168">
    <property type="term" value="F:5-oxoprolinase (ATP-hydrolyzing) activity"/>
    <property type="evidence" value="ECO:0007669"/>
    <property type="project" value="TreeGrafter"/>
</dbReference>
<dbReference type="SUPFAM" id="SSF53067">
    <property type="entry name" value="Actin-like ATPase domain"/>
    <property type="match status" value="2"/>
</dbReference>
<sequence length="644" mass="70669">MSYSLGIDAGGTYTDAVLLDDENETIIESSKSLTSYPDPLEGIRGAIDGLDPDRLREVKVVSVSTTLSTNSILEGTGSPVALILIGNFDIKEELPTKHYLQVKGGHDHNGIETNPLDTESIKDFVLKVKNKVSAFAISSYFSVRNHDHELCAKDIITELTGLPAICSYELSQDLGAFERAVTAFLNAQLIPVTERFMTTVEAEIKSRGIDAKVFMLKCDGSVIGIQSALKKPIESIFSGPAGSLVGASFLAKSESCAVIDVGGTSTDISVIYNGVPEMSDAGAVVGGWKTRVKAIKMETSAMGGDSHVWVKGKDVNIGPRRVIPLCRAAVLYPDFLEQLKANPIPSKMRLGINYQPTKFYLRTDYEAIEASSEEMEVLEAVKKGPTSTTEIFNRIKKYPASKIFDSLIQKRLLQPIGFTLTDALHVLEEYTERNVEAANIGADMLGSIVDMDRHEFARYIKREFAKNMACDLVSFFLDGVEKSEIRKIFDIQSPAKFKIEVPVVLIGGPVSAFVNEMQEILDAEIILPEYSSVGNAAGALAAKGIRRFEVLIRPASMAAPDWEFLVFSEHGRSNFYEYQEALDYAVNLGETTVLNYMKDAGLDSNHIKIDVKKEEIIPQGWKTPMETKLVILGVGNRNTEPECC</sequence>
<evidence type="ECO:0000313" key="3">
    <source>
        <dbReference type="EMBL" id="SDG39240.1"/>
    </source>
</evidence>
<dbReference type="Pfam" id="PF01968">
    <property type="entry name" value="Hydantoinase_A"/>
    <property type="match status" value="1"/>
</dbReference>
<keyword evidence="4" id="KW-1185">Reference proteome</keyword>
<dbReference type="PANTHER" id="PTHR11365">
    <property type="entry name" value="5-OXOPROLINASE RELATED"/>
    <property type="match status" value="1"/>
</dbReference>
<dbReference type="RefSeq" id="WP_091711133.1">
    <property type="nucleotide sequence ID" value="NZ_FNCA01000016.1"/>
</dbReference>
<evidence type="ECO:0000313" key="4">
    <source>
        <dbReference type="Proteomes" id="UP000199259"/>
    </source>
</evidence>
<dbReference type="AlphaFoldDB" id="A0A7Z7FFR0"/>
<dbReference type="GO" id="GO:0006749">
    <property type="term" value="P:glutathione metabolic process"/>
    <property type="evidence" value="ECO:0007669"/>
    <property type="project" value="TreeGrafter"/>
</dbReference>
<dbReference type="InterPro" id="IPR002821">
    <property type="entry name" value="Hydantoinase_A"/>
</dbReference>
<dbReference type="Proteomes" id="UP000199259">
    <property type="component" value="Unassembled WGS sequence"/>
</dbReference>
<dbReference type="OrthoDB" id="8261at2157"/>
<dbReference type="InterPro" id="IPR043129">
    <property type="entry name" value="ATPase_NBD"/>
</dbReference>
<feature type="domain" description="Hydantoinase/oxoprolinase N-terminal" evidence="2">
    <location>
        <begin position="5"/>
        <end position="158"/>
    </location>
</feature>
<accession>A0A7Z7FFR0</accession>
<dbReference type="Pfam" id="PF05378">
    <property type="entry name" value="Hydant_A_N"/>
    <property type="match status" value="1"/>
</dbReference>
<evidence type="ECO:0000259" key="2">
    <source>
        <dbReference type="Pfam" id="PF05378"/>
    </source>
</evidence>
<reference evidence="3 4" key="1">
    <citation type="submission" date="2016-10" db="EMBL/GenBank/DDBJ databases">
        <authorList>
            <person name="Varghese N."/>
            <person name="Submissions S."/>
        </authorList>
    </citation>
    <scope>NUCLEOTIDE SEQUENCE [LARGE SCALE GENOMIC DNA]</scope>
    <source>
        <strain evidence="3 4">PL 12/M</strain>
    </source>
</reference>